<dbReference type="EMBL" id="CP041186">
    <property type="protein sequence ID" value="QDG53438.1"/>
    <property type="molecule type" value="Genomic_DNA"/>
</dbReference>
<proteinExistence type="predicted"/>
<dbReference type="Proteomes" id="UP000315995">
    <property type="component" value="Chromosome"/>
</dbReference>
<protein>
    <submittedName>
        <fullName evidence="1">Uncharacterized protein</fullName>
    </submittedName>
</protein>
<name>A0A4Y6PYP3_PERCE</name>
<evidence type="ECO:0000313" key="1">
    <source>
        <dbReference type="EMBL" id="QDG53438.1"/>
    </source>
</evidence>
<organism evidence="1 2">
    <name type="scientific">Persicimonas caeni</name>
    <dbReference type="NCBI Taxonomy" id="2292766"/>
    <lineage>
        <taxon>Bacteria</taxon>
        <taxon>Deltaproteobacteria</taxon>
        <taxon>Bradymonadales</taxon>
        <taxon>Bradymonadaceae</taxon>
        <taxon>Persicimonas</taxon>
    </lineage>
</organism>
<accession>A0A4Y6PYP3</accession>
<gene>
    <name evidence="1" type="ORF">FIV42_22635</name>
</gene>
<evidence type="ECO:0000313" key="2">
    <source>
        <dbReference type="Proteomes" id="UP000315995"/>
    </source>
</evidence>
<accession>A0A5B8YGE6</accession>
<keyword evidence="2" id="KW-1185">Reference proteome</keyword>
<sequence>MAVIGIEAIEDTQGNELSIDNASLVTYPDGGIDLEIRTRSADDLQQDFEAITVTAAGGDQYLLAGIEQEREAPVTSMVTGAVKTVRLSAESVRKMPA</sequence>
<reference evidence="1 2" key="1">
    <citation type="submission" date="2019-06" db="EMBL/GenBank/DDBJ databases">
        <title>Persicimonas caeni gen. nov., sp. nov., a predatory bacterium isolated from solar saltern.</title>
        <authorList>
            <person name="Wang S."/>
        </authorList>
    </citation>
    <scope>NUCLEOTIDE SEQUENCE [LARGE SCALE GENOMIC DNA]</scope>
    <source>
        <strain evidence="1 2">YN101</strain>
    </source>
</reference>
<dbReference type="RefSeq" id="WP_141199894.1">
    <property type="nucleotide sequence ID" value="NZ_CP041186.1"/>
</dbReference>
<dbReference type="AlphaFoldDB" id="A0A4Y6PYP3"/>